<comment type="similarity">
    <text evidence="2">Belongs to the hepcidin family.</text>
</comment>
<keyword evidence="4" id="KW-0372">Hormone</keyword>
<dbReference type="GO" id="GO:0005615">
    <property type="term" value="C:extracellular space"/>
    <property type="evidence" value="ECO:0007669"/>
    <property type="project" value="TreeGrafter"/>
</dbReference>
<protein>
    <submittedName>
        <fullName evidence="7">MAG protein</fullName>
    </submittedName>
</protein>
<dbReference type="PANTHER" id="PTHR16877:SF0">
    <property type="entry name" value="HEPCIDIN"/>
    <property type="match status" value="1"/>
</dbReference>
<dbReference type="InterPro" id="IPR010500">
    <property type="entry name" value="Hepcidin"/>
</dbReference>
<evidence type="ECO:0000313" key="8">
    <source>
        <dbReference type="Proteomes" id="UP000475037"/>
    </source>
</evidence>
<dbReference type="GO" id="GO:0034760">
    <property type="term" value="P:negative regulation of iron ion transmembrane transport"/>
    <property type="evidence" value="ECO:0007669"/>
    <property type="project" value="TreeGrafter"/>
</dbReference>
<sequence length="77" mass="8369">LSLGASLRAPCPLPSSPLVLLSQTGQLTDLQPQDTVGAEAGLTPMLQRLRKRDTHFPICMFCCNCCKNQRCGMCCKT</sequence>
<dbReference type="PANTHER" id="PTHR16877">
    <property type="entry name" value="HEPCIDIN"/>
    <property type="match status" value="1"/>
</dbReference>
<feature type="non-terminal residue" evidence="7">
    <location>
        <position position="77"/>
    </location>
</feature>
<accession>A0A6G1ALP8</accession>
<keyword evidence="6" id="KW-1015">Disulfide bond</keyword>
<evidence type="ECO:0000256" key="3">
    <source>
        <dbReference type="ARBA" id="ARBA00022525"/>
    </source>
</evidence>
<dbReference type="EMBL" id="VOAJ01004998">
    <property type="protein sequence ID" value="KAF0876497.1"/>
    <property type="molecule type" value="Genomic_DNA"/>
</dbReference>
<dbReference type="GO" id="GO:0042742">
    <property type="term" value="P:defense response to bacterium"/>
    <property type="evidence" value="ECO:0007669"/>
    <property type="project" value="TreeGrafter"/>
</dbReference>
<dbReference type="GO" id="GO:0005179">
    <property type="term" value="F:hormone activity"/>
    <property type="evidence" value="ECO:0007669"/>
    <property type="project" value="UniProtKB-KW"/>
</dbReference>
<feature type="non-terminal residue" evidence="7">
    <location>
        <position position="1"/>
    </location>
</feature>
<evidence type="ECO:0000256" key="4">
    <source>
        <dbReference type="ARBA" id="ARBA00022702"/>
    </source>
</evidence>
<organism evidence="7 8">
    <name type="scientific">Crocuta crocuta</name>
    <name type="common">Spotted hyena</name>
    <dbReference type="NCBI Taxonomy" id="9678"/>
    <lineage>
        <taxon>Eukaryota</taxon>
        <taxon>Metazoa</taxon>
        <taxon>Chordata</taxon>
        <taxon>Craniata</taxon>
        <taxon>Vertebrata</taxon>
        <taxon>Euteleostomi</taxon>
        <taxon>Mammalia</taxon>
        <taxon>Eutheria</taxon>
        <taxon>Laurasiatheria</taxon>
        <taxon>Carnivora</taxon>
        <taxon>Feliformia</taxon>
        <taxon>Hyaenidae</taxon>
        <taxon>Crocuta</taxon>
    </lineage>
</organism>
<keyword evidence="5" id="KW-0732">Signal</keyword>
<keyword evidence="8" id="KW-1185">Reference proteome</keyword>
<dbReference type="Proteomes" id="UP000475037">
    <property type="component" value="Unassembled WGS sequence"/>
</dbReference>
<name>A0A6G1ALP8_CROCR</name>
<gene>
    <name evidence="7" type="primary">Mag</name>
    <name evidence="7" type="ORF">FOF47_R15411</name>
</gene>
<dbReference type="GO" id="GO:0006879">
    <property type="term" value="P:intracellular iron ion homeostasis"/>
    <property type="evidence" value="ECO:0007669"/>
    <property type="project" value="InterPro"/>
</dbReference>
<evidence type="ECO:0000256" key="1">
    <source>
        <dbReference type="ARBA" id="ARBA00004613"/>
    </source>
</evidence>
<proteinExistence type="inferred from homology"/>
<evidence type="ECO:0000256" key="2">
    <source>
        <dbReference type="ARBA" id="ARBA00008022"/>
    </source>
</evidence>
<comment type="subcellular location">
    <subcellularLocation>
        <location evidence="1">Secreted</location>
    </subcellularLocation>
</comment>
<evidence type="ECO:0000313" key="7">
    <source>
        <dbReference type="EMBL" id="KAF0876497.1"/>
    </source>
</evidence>
<reference evidence="7 8" key="1">
    <citation type="submission" date="2019-11" db="EMBL/GenBank/DDBJ databases">
        <authorList>
            <person name="Yang C."/>
            <person name="Li F."/>
        </authorList>
    </citation>
    <scope>NUCLEOTIDE SEQUENCE [LARGE SCALE GENOMIC DNA]</scope>
    <source>
        <strain evidence="7">KB4526</strain>
        <tissue evidence="7">Muscle</tissue>
    </source>
</reference>
<comment type="caution">
    <text evidence="7">The sequence shown here is derived from an EMBL/GenBank/DDBJ whole genome shotgun (WGS) entry which is preliminary data.</text>
</comment>
<evidence type="ECO:0000256" key="5">
    <source>
        <dbReference type="ARBA" id="ARBA00022729"/>
    </source>
</evidence>
<dbReference type="AlphaFoldDB" id="A0A6G1ALP8"/>
<evidence type="ECO:0000256" key="6">
    <source>
        <dbReference type="ARBA" id="ARBA00023157"/>
    </source>
</evidence>
<dbReference type="Pfam" id="PF06446">
    <property type="entry name" value="Hepcidin"/>
    <property type="match status" value="1"/>
</dbReference>
<keyword evidence="3" id="KW-0964">Secreted</keyword>